<dbReference type="Gene3D" id="3.30.450.40">
    <property type="match status" value="1"/>
</dbReference>
<evidence type="ECO:0000259" key="4">
    <source>
        <dbReference type="Pfam" id="PF01590"/>
    </source>
</evidence>
<comment type="subcellular location">
    <subcellularLocation>
        <location evidence="1">Cell envelope</location>
    </subcellularLocation>
</comment>
<keyword evidence="2 3" id="KW-0175">Coiled coil</keyword>
<feature type="domain" description="CusB-like beta-barrel" evidence="5">
    <location>
        <begin position="512"/>
        <end position="581"/>
    </location>
</feature>
<feature type="domain" description="GAF" evidence="4">
    <location>
        <begin position="184"/>
        <end position="313"/>
    </location>
</feature>
<sequence>MTAQRAGLLDSVSWRQLTHSVEDSEFFSGWLTLQIEMVGGVVSGIIVFAPPGEERFRPVAVWPAGRTPLPTLMQATEQALARRQGLVRRLEADQSTDATHSLAFPVMGEDRVCGVVALLVRREDDADLQAALRQLQWGSAWLEKHLLQDEVGELRQVVDRAGHVLELAALATDHEQFGVAGNLVLVELCSRFQCDRVSLGRLHGQHIRMLGISHTANFTRRMNLVRALEYSMEEAVDQSREIIYPQNKDTEPAVCRAHAELARLHGTGGSILSIPLVSGDRIFGAMTFEFPEGRELSEYDLDTCSAASGLVGAILDAKWQNDRPLPAKVLGASRQGLGRIFGPGYLGRKLFLLGLLLLVVFFQFAVVPFRVTSDAVLEGEVQRISAAPFDGFIAQANVRAGDEVQQGDVLAQLDDRDLQLELHAWQSRRIQYRTEMQQARAEGDRAAIGVLGAQIEEADAQIGLLEQRIERTRVVAPFDALVVAGDLSQSLGSAVRQGDTLFQLTPQEGYRIVVKVDERDISEMQSGQTGELILSALPDDRFPLRVERVTPVTQAEEGGNFFRVEARLENQGEGLRPGMEGVAKIEVGERKLIWIWTRRLVGWIQLQLWKWMP</sequence>
<feature type="domain" description="CzcB-like barrel-sandwich hybrid" evidence="6">
    <location>
        <begin position="388"/>
        <end position="504"/>
    </location>
</feature>
<dbReference type="AlphaFoldDB" id="A0A1N6S788"/>
<dbReference type="Pfam" id="PF25954">
    <property type="entry name" value="Beta-barrel_RND_2"/>
    <property type="match status" value="1"/>
</dbReference>
<dbReference type="PANTHER" id="PTHR32347">
    <property type="entry name" value="EFFLUX SYSTEM COMPONENT YKNX-RELATED"/>
    <property type="match status" value="1"/>
</dbReference>
<dbReference type="RefSeq" id="WP_076462710.1">
    <property type="nucleotide sequence ID" value="NZ_FTMN01000004.1"/>
</dbReference>
<evidence type="ECO:0000313" key="7">
    <source>
        <dbReference type="EMBL" id="SIQ36985.1"/>
    </source>
</evidence>
<dbReference type="Pfam" id="PF01590">
    <property type="entry name" value="GAF"/>
    <property type="match status" value="1"/>
</dbReference>
<dbReference type="SUPFAM" id="SSF111369">
    <property type="entry name" value="HlyD-like secretion proteins"/>
    <property type="match status" value="1"/>
</dbReference>
<dbReference type="InterPro" id="IPR050465">
    <property type="entry name" value="UPF0194_transport"/>
</dbReference>
<organism evidence="7 8">
    <name type="scientific">Marinobacterium stanieri</name>
    <dbReference type="NCBI Taxonomy" id="49186"/>
    <lineage>
        <taxon>Bacteria</taxon>
        <taxon>Pseudomonadati</taxon>
        <taxon>Pseudomonadota</taxon>
        <taxon>Gammaproteobacteria</taxon>
        <taxon>Oceanospirillales</taxon>
        <taxon>Oceanospirillaceae</taxon>
        <taxon>Marinobacterium</taxon>
    </lineage>
</organism>
<evidence type="ECO:0000256" key="3">
    <source>
        <dbReference type="SAM" id="Coils"/>
    </source>
</evidence>
<dbReference type="STRING" id="49186.SAMN05421647_10473"/>
<dbReference type="Gene3D" id="2.40.50.100">
    <property type="match status" value="1"/>
</dbReference>
<dbReference type="InterPro" id="IPR003018">
    <property type="entry name" value="GAF"/>
</dbReference>
<reference evidence="7 8" key="1">
    <citation type="submission" date="2017-01" db="EMBL/GenBank/DDBJ databases">
        <authorList>
            <person name="Mah S.A."/>
            <person name="Swanson W.J."/>
            <person name="Moy G.W."/>
            <person name="Vacquier V.D."/>
        </authorList>
    </citation>
    <scope>NUCLEOTIDE SEQUENCE [LARGE SCALE GENOMIC DNA]</scope>
    <source>
        <strain evidence="7 8">DSM 7027</strain>
    </source>
</reference>
<keyword evidence="8" id="KW-1185">Reference proteome</keyword>
<evidence type="ECO:0000256" key="1">
    <source>
        <dbReference type="ARBA" id="ARBA00004196"/>
    </source>
</evidence>
<dbReference type="EMBL" id="FTMN01000004">
    <property type="protein sequence ID" value="SIQ36985.1"/>
    <property type="molecule type" value="Genomic_DNA"/>
</dbReference>
<name>A0A1N6S788_9GAMM</name>
<dbReference type="Gene3D" id="2.40.30.170">
    <property type="match status" value="1"/>
</dbReference>
<feature type="coiled-coil region" evidence="3">
    <location>
        <begin position="422"/>
        <end position="475"/>
    </location>
</feature>
<proteinExistence type="predicted"/>
<dbReference type="PANTHER" id="PTHR32347:SF23">
    <property type="entry name" value="BLL5650 PROTEIN"/>
    <property type="match status" value="1"/>
</dbReference>
<dbReference type="InterPro" id="IPR029016">
    <property type="entry name" value="GAF-like_dom_sf"/>
</dbReference>
<dbReference type="GO" id="GO:0030313">
    <property type="term" value="C:cell envelope"/>
    <property type="evidence" value="ECO:0007669"/>
    <property type="project" value="UniProtKB-SubCell"/>
</dbReference>
<evidence type="ECO:0000256" key="2">
    <source>
        <dbReference type="ARBA" id="ARBA00023054"/>
    </source>
</evidence>
<accession>A0A1N6S788</accession>
<dbReference type="Pfam" id="PF25973">
    <property type="entry name" value="BSH_CzcB"/>
    <property type="match status" value="1"/>
</dbReference>
<protein>
    <submittedName>
        <fullName evidence="7">Multidrug efflux pump subunit AcrA (Membrane-fusion protein)</fullName>
    </submittedName>
</protein>
<evidence type="ECO:0000259" key="6">
    <source>
        <dbReference type="Pfam" id="PF25973"/>
    </source>
</evidence>
<dbReference type="InterPro" id="IPR058647">
    <property type="entry name" value="BSH_CzcB-like"/>
</dbReference>
<dbReference type="SUPFAM" id="SSF55781">
    <property type="entry name" value="GAF domain-like"/>
    <property type="match status" value="1"/>
</dbReference>
<gene>
    <name evidence="7" type="ORF">SAMN05421647_10473</name>
</gene>
<dbReference type="InterPro" id="IPR058792">
    <property type="entry name" value="Beta-barrel_RND_2"/>
</dbReference>
<evidence type="ECO:0000313" key="8">
    <source>
        <dbReference type="Proteomes" id="UP000186895"/>
    </source>
</evidence>
<evidence type="ECO:0000259" key="5">
    <source>
        <dbReference type="Pfam" id="PF25954"/>
    </source>
</evidence>
<dbReference type="Proteomes" id="UP000186895">
    <property type="component" value="Unassembled WGS sequence"/>
</dbReference>